<name>A0ABV0JD14_9CYAN</name>
<proteinExistence type="predicted"/>
<evidence type="ECO:0000313" key="2">
    <source>
        <dbReference type="EMBL" id="MEP0818945.1"/>
    </source>
</evidence>
<organism evidence="2 3">
    <name type="scientific">Trichocoleus desertorum GB2-A4</name>
    <dbReference type="NCBI Taxonomy" id="2933944"/>
    <lineage>
        <taxon>Bacteria</taxon>
        <taxon>Bacillati</taxon>
        <taxon>Cyanobacteriota</taxon>
        <taxon>Cyanophyceae</taxon>
        <taxon>Leptolyngbyales</taxon>
        <taxon>Trichocoleusaceae</taxon>
        <taxon>Trichocoleus</taxon>
    </lineage>
</organism>
<sequence>MATLGSNFFRHCDRAAIQEYDSNSGHNSALSNDEHLTGGRSPHTPKTCPI</sequence>
<gene>
    <name evidence="2" type="ORF">NC998_17750</name>
</gene>
<accession>A0ABV0JD14</accession>
<reference evidence="2 3" key="1">
    <citation type="submission" date="2022-04" db="EMBL/GenBank/DDBJ databases">
        <title>Positive selection, recombination, and allopatry shape intraspecific diversity of widespread and dominant cyanobacteria.</title>
        <authorList>
            <person name="Wei J."/>
            <person name="Shu W."/>
            <person name="Hu C."/>
        </authorList>
    </citation>
    <scope>NUCLEOTIDE SEQUENCE [LARGE SCALE GENOMIC DNA]</scope>
    <source>
        <strain evidence="2 3">GB2-A4</strain>
    </source>
</reference>
<evidence type="ECO:0000256" key="1">
    <source>
        <dbReference type="SAM" id="MobiDB-lite"/>
    </source>
</evidence>
<keyword evidence="3" id="KW-1185">Reference proteome</keyword>
<feature type="region of interest" description="Disordered" evidence="1">
    <location>
        <begin position="22"/>
        <end position="50"/>
    </location>
</feature>
<dbReference type="Proteomes" id="UP001464891">
    <property type="component" value="Unassembled WGS sequence"/>
</dbReference>
<dbReference type="EMBL" id="JAMPKM010000011">
    <property type="protein sequence ID" value="MEP0818945.1"/>
    <property type="molecule type" value="Genomic_DNA"/>
</dbReference>
<dbReference type="RefSeq" id="WP_190437599.1">
    <property type="nucleotide sequence ID" value="NZ_JAMPKM010000011.1"/>
</dbReference>
<evidence type="ECO:0000313" key="3">
    <source>
        <dbReference type="Proteomes" id="UP001464891"/>
    </source>
</evidence>
<feature type="compositionally biased region" description="Polar residues" evidence="1">
    <location>
        <begin position="22"/>
        <end position="31"/>
    </location>
</feature>
<comment type="caution">
    <text evidence="2">The sequence shown here is derived from an EMBL/GenBank/DDBJ whole genome shotgun (WGS) entry which is preliminary data.</text>
</comment>
<protein>
    <submittedName>
        <fullName evidence="2">Uncharacterized protein</fullName>
    </submittedName>
</protein>